<name>A0AAE1L9Z1_9NEOP</name>
<keyword evidence="3" id="KW-0479">Metal-binding</keyword>
<protein>
    <submittedName>
        <fullName evidence="13">Protein glass</fullName>
    </submittedName>
</protein>
<feature type="compositionally biased region" description="Basic and acidic residues" evidence="11">
    <location>
        <begin position="138"/>
        <end position="158"/>
    </location>
</feature>
<keyword evidence="5 10" id="KW-0863">Zinc-finger</keyword>
<reference evidence="13" key="1">
    <citation type="submission" date="2021-07" db="EMBL/GenBank/DDBJ databases">
        <authorList>
            <person name="Catto M.A."/>
            <person name="Jacobson A."/>
            <person name="Kennedy G."/>
            <person name="Labadie P."/>
            <person name="Hunt B.G."/>
            <person name="Srinivasan R."/>
        </authorList>
    </citation>
    <scope>NUCLEOTIDE SEQUENCE</scope>
    <source>
        <strain evidence="13">PL_HMW_Pooled</strain>
        <tissue evidence="13">Head</tissue>
    </source>
</reference>
<dbReference type="InterPro" id="IPR036236">
    <property type="entry name" value="Znf_C2H2_sf"/>
</dbReference>
<feature type="domain" description="C2H2-type" evidence="12">
    <location>
        <begin position="258"/>
        <end position="285"/>
    </location>
</feature>
<evidence type="ECO:0000256" key="2">
    <source>
        <dbReference type="ARBA" id="ARBA00006991"/>
    </source>
</evidence>
<evidence type="ECO:0000256" key="3">
    <source>
        <dbReference type="ARBA" id="ARBA00022723"/>
    </source>
</evidence>
<evidence type="ECO:0000259" key="12">
    <source>
        <dbReference type="PROSITE" id="PS50157"/>
    </source>
</evidence>
<evidence type="ECO:0000313" key="14">
    <source>
        <dbReference type="Proteomes" id="UP001219518"/>
    </source>
</evidence>
<evidence type="ECO:0000256" key="11">
    <source>
        <dbReference type="SAM" id="MobiDB-lite"/>
    </source>
</evidence>
<organism evidence="13 14">
    <name type="scientific">Frankliniella fusca</name>
    <dbReference type="NCBI Taxonomy" id="407009"/>
    <lineage>
        <taxon>Eukaryota</taxon>
        <taxon>Metazoa</taxon>
        <taxon>Ecdysozoa</taxon>
        <taxon>Arthropoda</taxon>
        <taxon>Hexapoda</taxon>
        <taxon>Insecta</taxon>
        <taxon>Pterygota</taxon>
        <taxon>Neoptera</taxon>
        <taxon>Paraneoptera</taxon>
        <taxon>Thysanoptera</taxon>
        <taxon>Terebrantia</taxon>
        <taxon>Thripoidea</taxon>
        <taxon>Thripidae</taxon>
        <taxon>Frankliniella</taxon>
    </lineage>
</organism>
<evidence type="ECO:0000256" key="8">
    <source>
        <dbReference type="ARBA" id="ARBA00023163"/>
    </source>
</evidence>
<keyword evidence="8" id="KW-0804">Transcription</keyword>
<keyword evidence="14" id="KW-1185">Reference proteome</keyword>
<evidence type="ECO:0000256" key="1">
    <source>
        <dbReference type="ARBA" id="ARBA00004123"/>
    </source>
</evidence>
<evidence type="ECO:0000256" key="6">
    <source>
        <dbReference type="ARBA" id="ARBA00022833"/>
    </source>
</evidence>
<dbReference type="Pfam" id="PF00096">
    <property type="entry name" value="zf-C2H2"/>
    <property type="match status" value="3"/>
</dbReference>
<feature type="compositionally biased region" description="Basic and acidic residues" evidence="11">
    <location>
        <begin position="174"/>
        <end position="186"/>
    </location>
</feature>
<evidence type="ECO:0000256" key="4">
    <source>
        <dbReference type="ARBA" id="ARBA00022737"/>
    </source>
</evidence>
<comment type="caution">
    <text evidence="13">The sequence shown here is derived from an EMBL/GenBank/DDBJ whole genome shotgun (WGS) entry which is preliminary data.</text>
</comment>
<feature type="domain" description="C2H2-type" evidence="12">
    <location>
        <begin position="202"/>
        <end position="229"/>
    </location>
</feature>
<keyword evidence="6" id="KW-0862">Zinc</keyword>
<evidence type="ECO:0000256" key="10">
    <source>
        <dbReference type="PROSITE-ProRule" id="PRU00042"/>
    </source>
</evidence>
<dbReference type="AlphaFoldDB" id="A0AAE1L9Z1"/>
<keyword evidence="9" id="KW-0539">Nucleus</keyword>
<dbReference type="Gene3D" id="3.30.160.60">
    <property type="entry name" value="Classic Zinc Finger"/>
    <property type="match status" value="3"/>
</dbReference>
<evidence type="ECO:0000313" key="13">
    <source>
        <dbReference type="EMBL" id="KAK3911883.1"/>
    </source>
</evidence>
<dbReference type="InterPro" id="IPR013087">
    <property type="entry name" value="Znf_C2H2_type"/>
</dbReference>
<dbReference type="FunFam" id="3.30.160.60:FF:000099">
    <property type="entry name" value="Zinc finger protein 79"/>
    <property type="match status" value="1"/>
</dbReference>
<dbReference type="FunFam" id="3.30.160.60:FF:000446">
    <property type="entry name" value="Zinc finger protein"/>
    <property type="match status" value="1"/>
</dbReference>
<dbReference type="PROSITE" id="PS50157">
    <property type="entry name" value="ZINC_FINGER_C2H2_2"/>
    <property type="match status" value="4"/>
</dbReference>
<dbReference type="SUPFAM" id="SSF57667">
    <property type="entry name" value="beta-beta-alpha zinc fingers"/>
    <property type="match status" value="2"/>
</dbReference>
<comment type="subcellular location">
    <subcellularLocation>
        <location evidence="1">Nucleus</location>
    </subcellularLocation>
</comment>
<dbReference type="GO" id="GO:0005634">
    <property type="term" value="C:nucleus"/>
    <property type="evidence" value="ECO:0007669"/>
    <property type="project" value="UniProtKB-SubCell"/>
</dbReference>
<dbReference type="Proteomes" id="UP001219518">
    <property type="component" value="Unassembled WGS sequence"/>
</dbReference>
<reference evidence="13" key="2">
    <citation type="journal article" date="2023" name="BMC Genomics">
        <title>Pest status, molecular evolution, and epigenetic factors derived from the genome assembly of Frankliniella fusca, a thysanopteran phytovirus vector.</title>
        <authorList>
            <person name="Catto M.A."/>
            <person name="Labadie P.E."/>
            <person name="Jacobson A.L."/>
            <person name="Kennedy G.G."/>
            <person name="Srinivasan R."/>
            <person name="Hunt B.G."/>
        </authorList>
    </citation>
    <scope>NUCLEOTIDE SEQUENCE</scope>
    <source>
        <strain evidence="13">PL_HMW_Pooled</strain>
    </source>
</reference>
<comment type="similarity">
    <text evidence="2">Belongs to the krueppel C2H2-type zinc-finger protein family.</text>
</comment>
<evidence type="ECO:0000256" key="7">
    <source>
        <dbReference type="ARBA" id="ARBA00023015"/>
    </source>
</evidence>
<dbReference type="SMART" id="SM00355">
    <property type="entry name" value="ZnF_C2H2"/>
    <property type="match status" value="4"/>
</dbReference>
<dbReference type="Pfam" id="PF12874">
    <property type="entry name" value="zf-met"/>
    <property type="match status" value="1"/>
</dbReference>
<dbReference type="PROSITE" id="PS00028">
    <property type="entry name" value="ZINC_FINGER_C2H2_1"/>
    <property type="match status" value="2"/>
</dbReference>
<dbReference type="EMBL" id="JAHWGI010000287">
    <property type="protein sequence ID" value="KAK3911883.1"/>
    <property type="molecule type" value="Genomic_DNA"/>
</dbReference>
<dbReference type="GO" id="GO:0008270">
    <property type="term" value="F:zinc ion binding"/>
    <property type="evidence" value="ECO:0007669"/>
    <property type="project" value="UniProtKB-KW"/>
</dbReference>
<accession>A0AAE1L9Z1</accession>
<feature type="domain" description="C2H2-type" evidence="12">
    <location>
        <begin position="286"/>
        <end position="305"/>
    </location>
</feature>
<evidence type="ECO:0000256" key="9">
    <source>
        <dbReference type="ARBA" id="ARBA00023242"/>
    </source>
</evidence>
<feature type="domain" description="C2H2-type" evidence="12">
    <location>
        <begin position="230"/>
        <end position="257"/>
    </location>
</feature>
<keyword evidence="7" id="KW-0805">Transcription regulation</keyword>
<gene>
    <name evidence="13" type="ORF">KUF71_004563</name>
</gene>
<proteinExistence type="inferred from homology"/>
<dbReference type="PANTHER" id="PTHR24394">
    <property type="entry name" value="ZINC FINGER PROTEIN"/>
    <property type="match status" value="1"/>
</dbReference>
<dbReference type="PANTHER" id="PTHR24394:SF44">
    <property type="entry name" value="ZINC FINGER PROTEIN 271-LIKE"/>
    <property type="match status" value="1"/>
</dbReference>
<sequence>MSYGAKIDSSSHDKDPNELYYPPDYELDTMRKALALLNLDLTCTKDQFLSAYRRASILHHPGDFSSVQLIIPPNFGIHDEAYIILWEDRGGSLQNMQLLNGGKDLLLRYWKYLHQLLPEARFKAQDDGGDVKTNSDQQHQHSDNSTEESQSKQHHDSDISDEESQTNQEQHFNISDRESHSDRHQNSDTTDEDVSGDDEHPLRCTLCNKNMKSKNSYKIHMRDHRNYQRFRCNECNKSFPRKNNLERHMRQHTGQKPFPCGTCGKRFCQRSDLRRHMITHTNTRPYKCSKCTSRFNTRSNLKRHRVKSCR</sequence>
<evidence type="ECO:0000256" key="5">
    <source>
        <dbReference type="ARBA" id="ARBA00022771"/>
    </source>
</evidence>
<dbReference type="GO" id="GO:0000981">
    <property type="term" value="F:DNA-binding transcription factor activity, RNA polymerase II-specific"/>
    <property type="evidence" value="ECO:0007669"/>
    <property type="project" value="TreeGrafter"/>
</dbReference>
<feature type="region of interest" description="Disordered" evidence="11">
    <location>
        <begin position="125"/>
        <end position="198"/>
    </location>
</feature>
<dbReference type="FunFam" id="3.30.160.60:FF:000761">
    <property type="entry name" value="Zinc finger protein 449"/>
    <property type="match status" value="1"/>
</dbReference>
<keyword evidence="4" id="KW-0677">Repeat</keyword>